<dbReference type="RefSeq" id="WP_113289758.1">
    <property type="nucleotide sequence ID" value="NZ_QNTQ01000010.1"/>
</dbReference>
<organism evidence="5 6">
    <name type="scientific">Rhodosalinus halophilus</name>
    <dbReference type="NCBI Taxonomy" id="2259333"/>
    <lineage>
        <taxon>Bacteria</taxon>
        <taxon>Pseudomonadati</taxon>
        <taxon>Pseudomonadota</taxon>
        <taxon>Alphaproteobacteria</taxon>
        <taxon>Rhodobacterales</taxon>
        <taxon>Paracoccaceae</taxon>
        <taxon>Rhodosalinus</taxon>
    </lineage>
</organism>
<feature type="domain" description="Glycosyltransferase 2-like" evidence="4">
    <location>
        <begin position="263"/>
        <end position="372"/>
    </location>
</feature>
<proteinExistence type="inferred from homology"/>
<dbReference type="AlphaFoldDB" id="A0A365U848"/>
<dbReference type="CDD" id="cd00761">
    <property type="entry name" value="Glyco_tranf_GTA_type"/>
    <property type="match status" value="1"/>
</dbReference>
<dbReference type="Proteomes" id="UP000253370">
    <property type="component" value="Unassembled WGS sequence"/>
</dbReference>
<dbReference type="OrthoDB" id="7210452at2"/>
<dbReference type="GO" id="GO:0016757">
    <property type="term" value="F:glycosyltransferase activity"/>
    <property type="evidence" value="ECO:0007669"/>
    <property type="project" value="UniProtKB-KW"/>
</dbReference>
<accession>A0A365U848</accession>
<comment type="caution">
    <text evidence="5">The sequence shown here is derived from an EMBL/GenBank/DDBJ whole genome shotgun (WGS) entry which is preliminary data.</text>
</comment>
<dbReference type="InterPro" id="IPR029044">
    <property type="entry name" value="Nucleotide-diphossugar_trans"/>
</dbReference>
<dbReference type="Pfam" id="PF00535">
    <property type="entry name" value="Glycos_transf_2"/>
    <property type="match status" value="1"/>
</dbReference>
<sequence>MTPNELSAARAAGLFDPEWYARRYPDVARSGLDPMRHYLRIGRPLLRDPGPGFSTRHYLALNPDVAASGRDPLIHYMRSGRAEGRSPTPRAVPPVRVDALARLTQLRGLLETGGLDHGPLAELEEMAEAKTPEIAALACEVLAVWHLGGGARRAPAEAHDWFARLERAHGLPDRLRPLALIAAAACGRTEEAARLVDGPEGSADLDLARSWLHDTPKQRVGELNAALARHGLSGCTLDGQGDTPFDRLQATPGEVVEDGPLVSVLVAAHDAERTIVPALRSVCAQGWRALEILVIDDASADETPRRVAELAAADPRIRLIRLERNRGAYAARNAGLAEARGAFVTLHDADDWMHPDRIARQARFLLREKGFAGCLSTQARLDPELRAARWTGDGRLVHENLAALMVPAELFRDHLGAWQELRASADSEAVRRLRQLFGTRAVPVLEAGPLCLQRDHGASATADPATGMSWFYYGARREYYEAQRHCHAHAPSLRYARGDSGPVPVPDLLRPGASGAREIALNSVYAGLLMLPGVDLDALVAALREEIAAGRRVGLVPLYSVGLPAGLDLSIAPELRAMIDGTRLRVLCYGERVRAEEFHVIARGHRFEPHRYLPQVHVAGQLVLSPGMAPAAV</sequence>
<keyword evidence="3 5" id="KW-0808">Transferase</keyword>
<dbReference type="Gene3D" id="3.90.550.10">
    <property type="entry name" value="Spore Coat Polysaccharide Biosynthesis Protein SpsA, Chain A"/>
    <property type="match status" value="1"/>
</dbReference>
<evidence type="ECO:0000256" key="1">
    <source>
        <dbReference type="ARBA" id="ARBA00006739"/>
    </source>
</evidence>
<dbReference type="EMBL" id="QNTQ01000010">
    <property type="protein sequence ID" value="RBI84719.1"/>
    <property type="molecule type" value="Genomic_DNA"/>
</dbReference>
<dbReference type="InterPro" id="IPR050834">
    <property type="entry name" value="Glycosyltransf_2"/>
</dbReference>
<reference evidence="5 6" key="1">
    <citation type="submission" date="2018-07" db="EMBL/GenBank/DDBJ databases">
        <title>Rhodosalinus sp. strain E84T genomic sequence and assembly.</title>
        <authorList>
            <person name="Liu Z.-W."/>
            <person name="Lu D.-C."/>
        </authorList>
    </citation>
    <scope>NUCLEOTIDE SEQUENCE [LARGE SCALE GENOMIC DNA]</scope>
    <source>
        <strain evidence="5 6">E84</strain>
    </source>
</reference>
<gene>
    <name evidence="5" type="ORF">DRV85_12275</name>
</gene>
<comment type="similarity">
    <text evidence="1">Belongs to the glycosyltransferase 2 family.</text>
</comment>
<protein>
    <submittedName>
        <fullName evidence="5">Glycosyltransferase family 2 protein</fullName>
    </submittedName>
</protein>
<evidence type="ECO:0000313" key="5">
    <source>
        <dbReference type="EMBL" id="RBI84719.1"/>
    </source>
</evidence>
<keyword evidence="6" id="KW-1185">Reference proteome</keyword>
<dbReference type="PANTHER" id="PTHR43685">
    <property type="entry name" value="GLYCOSYLTRANSFERASE"/>
    <property type="match status" value="1"/>
</dbReference>
<evidence type="ECO:0000313" key="6">
    <source>
        <dbReference type="Proteomes" id="UP000253370"/>
    </source>
</evidence>
<evidence type="ECO:0000259" key="4">
    <source>
        <dbReference type="Pfam" id="PF00535"/>
    </source>
</evidence>
<dbReference type="SUPFAM" id="SSF53448">
    <property type="entry name" value="Nucleotide-diphospho-sugar transferases"/>
    <property type="match status" value="1"/>
</dbReference>
<evidence type="ECO:0000256" key="3">
    <source>
        <dbReference type="ARBA" id="ARBA00022679"/>
    </source>
</evidence>
<dbReference type="InterPro" id="IPR001173">
    <property type="entry name" value="Glyco_trans_2-like"/>
</dbReference>
<dbReference type="PANTHER" id="PTHR43685:SF5">
    <property type="entry name" value="GLYCOSYLTRANSFERASE EPSE-RELATED"/>
    <property type="match status" value="1"/>
</dbReference>
<keyword evidence="2" id="KW-0328">Glycosyltransferase</keyword>
<evidence type="ECO:0000256" key="2">
    <source>
        <dbReference type="ARBA" id="ARBA00022676"/>
    </source>
</evidence>
<name>A0A365U848_9RHOB</name>